<evidence type="ECO:0000313" key="1">
    <source>
        <dbReference type="EMBL" id="KAE9592045.1"/>
    </source>
</evidence>
<reference evidence="2" key="1">
    <citation type="journal article" date="2020" name="Nat. Commun.">
        <title>Genome sequence of the cluster root forming white lupin.</title>
        <authorList>
            <person name="Hufnagel B."/>
            <person name="Marques A."/>
            <person name="Soriano A."/>
            <person name="Marques L."/>
            <person name="Divol F."/>
            <person name="Doumas P."/>
            <person name="Sallet E."/>
            <person name="Mancinotti D."/>
            <person name="Carrere S."/>
            <person name="Marande W."/>
            <person name="Arribat S."/>
            <person name="Keller J."/>
            <person name="Huneau C."/>
            <person name="Blein T."/>
            <person name="Aime D."/>
            <person name="Laguerre M."/>
            <person name="Taylor J."/>
            <person name="Schubert V."/>
            <person name="Nelson M."/>
            <person name="Geu-Flores F."/>
            <person name="Crespi M."/>
            <person name="Gallardo-Guerrero K."/>
            <person name="Delaux P.-M."/>
            <person name="Salse J."/>
            <person name="Berges H."/>
            <person name="Guyot R."/>
            <person name="Gouzy J."/>
            <person name="Peret B."/>
        </authorList>
    </citation>
    <scope>NUCLEOTIDE SEQUENCE [LARGE SCALE GENOMIC DNA]</scope>
    <source>
        <strain evidence="2">cv. Amiga</strain>
    </source>
</reference>
<evidence type="ECO:0000313" key="2">
    <source>
        <dbReference type="Proteomes" id="UP000447434"/>
    </source>
</evidence>
<protein>
    <submittedName>
        <fullName evidence="1">Uncharacterized protein</fullName>
    </submittedName>
</protein>
<organism evidence="1 2">
    <name type="scientific">Lupinus albus</name>
    <name type="common">White lupine</name>
    <name type="synonym">Lupinus termis</name>
    <dbReference type="NCBI Taxonomy" id="3870"/>
    <lineage>
        <taxon>Eukaryota</taxon>
        <taxon>Viridiplantae</taxon>
        <taxon>Streptophyta</taxon>
        <taxon>Embryophyta</taxon>
        <taxon>Tracheophyta</taxon>
        <taxon>Spermatophyta</taxon>
        <taxon>Magnoliopsida</taxon>
        <taxon>eudicotyledons</taxon>
        <taxon>Gunneridae</taxon>
        <taxon>Pentapetalae</taxon>
        <taxon>rosids</taxon>
        <taxon>fabids</taxon>
        <taxon>Fabales</taxon>
        <taxon>Fabaceae</taxon>
        <taxon>Papilionoideae</taxon>
        <taxon>50 kb inversion clade</taxon>
        <taxon>genistoids sensu lato</taxon>
        <taxon>core genistoids</taxon>
        <taxon>Genisteae</taxon>
        <taxon>Lupinus</taxon>
    </lineage>
</organism>
<sequence>MLFSIAFWTSVSYLTIKLLTMLNITVVSYFTMILKDIGLYLLTSRVPQIL</sequence>
<dbReference type="EMBL" id="WOCE01000019">
    <property type="protein sequence ID" value="KAE9592045.1"/>
    <property type="molecule type" value="Genomic_DNA"/>
</dbReference>
<comment type="caution">
    <text evidence="1">The sequence shown here is derived from an EMBL/GenBank/DDBJ whole genome shotgun (WGS) entry which is preliminary data.</text>
</comment>
<gene>
    <name evidence="1" type="ORF">Lalb_Chr19g0125101</name>
</gene>
<keyword evidence="2" id="KW-1185">Reference proteome</keyword>
<dbReference type="AlphaFoldDB" id="A0A6A4NMN3"/>
<name>A0A6A4NMN3_LUPAL</name>
<proteinExistence type="predicted"/>
<dbReference type="Proteomes" id="UP000447434">
    <property type="component" value="Chromosome 19"/>
</dbReference>
<accession>A0A6A4NMN3</accession>